<dbReference type="PROSITE" id="PS50949">
    <property type="entry name" value="HTH_GNTR"/>
    <property type="match status" value="1"/>
</dbReference>
<accession>A0A1W1YXV8</accession>
<dbReference type="InterPro" id="IPR011711">
    <property type="entry name" value="GntR_C"/>
</dbReference>
<organism evidence="6 7">
    <name type="scientific">Fulvimarina manganoxydans</name>
    <dbReference type="NCBI Taxonomy" id="937218"/>
    <lineage>
        <taxon>Bacteria</taxon>
        <taxon>Pseudomonadati</taxon>
        <taxon>Pseudomonadota</taxon>
        <taxon>Alphaproteobacteria</taxon>
        <taxon>Hyphomicrobiales</taxon>
        <taxon>Aurantimonadaceae</taxon>
        <taxon>Fulvimarina</taxon>
    </lineage>
</organism>
<dbReference type="Gene3D" id="1.10.10.10">
    <property type="entry name" value="Winged helix-like DNA-binding domain superfamily/Winged helix DNA-binding domain"/>
    <property type="match status" value="1"/>
</dbReference>
<dbReference type="SUPFAM" id="SSF48008">
    <property type="entry name" value="GntR ligand-binding domain-like"/>
    <property type="match status" value="1"/>
</dbReference>
<keyword evidence="3" id="KW-0804">Transcription</keyword>
<protein>
    <submittedName>
        <fullName evidence="6">Transcriptional regulator, GntR family</fullName>
    </submittedName>
</protein>
<evidence type="ECO:0000313" key="6">
    <source>
        <dbReference type="EMBL" id="SMC40964.1"/>
    </source>
</evidence>
<evidence type="ECO:0000259" key="5">
    <source>
        <dbReference type="PROSITE" id="PS50949"/>
    </source>
</evidence>
<dbReference type="PANTHER" id="PTHR43537:SF45">
    <property type="entry name" value="GNTR FAMILY REGULATORY PROTEIN"/>
    <property type="match status" value="1"/>
</dbReference>
<evidence type="ECO:0000313" key="7">
    <source>
        <dbReference type="Proteomes" id="UP000192656"/>
    </source>
</evidence>
<evidence type="ECO:0000256" key="1">
    <source>
        <dbReference type="ARBA" id="ARBA00023015"/>
    </source>
</evidence>
<dbReference type="Pfam" id="PF07729">
    <property type="entry name" value="FCD"/>
    <property type="match status" value="1"/>
</dbReference>
<reference evidence="6 7" key="1">
    <citation type="submission" date="2017-04" db="EMBL/GenBank/DDBJ databases">
        <authorList>
            <person name="Afonso C.L."/>
            <person name="Miller P.J."/>
            <person name="Scott M.A."/>
            <person name="Spackman E."/>
            <person name="Goraichik I."/>
            <person name="Dimitrov K.M."/>
            <person name="Suarez D.L."/>
            <person name="Swayne D.E."/>
        </authorList>
    </citation>
    <scope>NUCLEOTIDE SEQUENCE [LARGE SCALE GENOMIC DNA]</scope>
    <source>
        <strain evidence="6 7">CGMCC 1.10972</strain>
    </source>
</reference>
<feature type="compositionally biased region" description="Basic and acidic residues" evidence="4">
    <location>
        <begin position="1"/>
        <end position="12"/>
    </location>
</feature>
<feature type="compositionally biased region" description="Low complexity" evidence="4">
    <location>
        <begin position="19"/>
        <end position="33"/>
    </location>
</feature>
<dbReference type="InterPro" id="IPR000524">
    <property type="entry name" value="Tscrpt_reg_HTH_GntR"/>
</dbReference>
<dbReference type="EMBL" id="FWXR01000002">
    <property type="protein sequence ID" value="SMC40964.1"/>
    <property type="molecule type" value="Genomic_DNA"/>
</dbReference>
<feature type="region of interest" description="Disordered" evidence="4">
    <location>
        <begin position="1"/>
        <end position="33"/>
    </location>
</feature>
<name>A0A1W1YXV8_9HYPH</name>
<keyword evidence="2" id="KW-0238">DNA-binding</keyword>
<dbReference type="PANTHER" id="PTHR43537">
    <property type="entry name" value="TRANSCRIPTIONAL REGULATOR, GNTR FAMILY"/>
    <property type="match status" value="1"/>
</dbReference>
<dbReference type="InterPro" id="IPR036388">
    <property type="entry name" value="WH-like_DNA-bd_sf"/>
</dbReference>
<proteinExistence type="predicted"/>
<dbReference type="Pfam" id="PF00392">
    <property type="entry name" value="GntR"/>
    <property type="match status" value="1"/>
</dbReference>
<dbReference type="InterPro" id="IPR008920">
    <property type="entry name" value="TF_FadR/GntR_C"/>
</dbReference>
<dbReference type="STRING" id="937218.SAMN06297251_10271"/>
<dbReference type="SMART" id="SM00345">
    <property type="entry name" value="HTH_GNTR"/>
    <property type="match status" value="1"/>
</dbReference>
<dbReference type="SUPFAM" id="SSF46785">
    <property type="entry name" value="Winged helix' DNA-binding domain"/>
    <property type="match status" value="1"/>
</dbReference>
<evidence type="ECO:0000256" key="2">
    <source>
        <dbReference type="ARBA" id="ARBA00023125"/>
    </source>
</evidence>
<gene>
    <name evidence="6" type="ORF">SAMN06297251_10271</name>
</gene>
<dbReference type="InterPro" id="IPR036390">
    <property type="entry name" value="WH_DNA-bd_sf"/>
</dbReference>
<dbReference type="GO" id="GO:0003677">
    <property type="term" value="F:DNA binding"/>
    <property type="evidence" value="ECO:0007669"/>
    <property type="project" value="UniProtKB-KW"/>
</dbReference>
<keyword evidence="7" id="KW-1185">Reference proteome</keyword>
<dbReference type="Gene3D" id="1.20.120.530">
    <property type="entry name" value="GntR ligand-binding domain-like"/>
    <property type="match status" value="1"/>
</dbReference>
<sequence length="272" mass="30360">MQVASPERDRKTLTTNGHEASAAASGEPEAGRAADLTTTAYERIEELFVSMQLAPGASLRTQDIQSRIGLGRTPVHQAIRRLAAETLFEIRPRNGLMVAPIDLARERHLAVLRRDMIRFVTEAAMRNMTANERARVHYLRRELLSGETPMSVDRFNEIDKSFDTLLIQASGERFLERALRPLHAIARRTGYLHLTQISGETGLARTVERHIAIMDAVLSGNERAARDSCEALVACGIDMIDELERRIDPHWLDIRYAPVKGSEAKNPSATVT</sequence>
<evidence type="ECO:0000256" key="3">
    <source>
        <dbReference type="ARBA" id="ARBA00023163"/>
    </source>
</evidence>
<dbReference type="Proteomes" id="UP000192656">
    <property type="component" value="Unassembled WGS sequence"/>
</dbReference>
<dbReference type="AlphaFoldDB" id="A0A1W1YXV8"/>
<keyword evidence="1" id="KW-0805">Transcription regulation</keyword>
<dbReference type="RefSeq" id="WP_210190469.1">
    <property type="nucleotide sequence ID" value="NZ_FWXR01000002.1"/>
</dbReference>
<dbReference type="GO" id="GO:0003700">
    <property type="term" value="F:DNA-binding transcription factor activity"/>
    <property type="evidence" value="ECO:0007669"/>
    <property type="project" value="InterPro"/>
</dbReference>
<evidence type="ECO:0000256" key="4">
    <source>
        <dbReference type="SAM" id="MobiDB-lite"/>
    </source>
</evidence>
<feature type="domain" description="HTH gntR-type" evidence="5">
    <location>
        <begin position="34"/>
        <end position="101"/>
    </location>
</feature>